<dbReference type="PRINTS" id="PR00131">
    <property type="entry name" value="GLHYDRLASE1"/>
</dbReference>
<evidence type="ECO:0000256" key="6">
    <source>
        <dbReference type="ARBA" id="ARBA00023277"/>
    </source>
</evidence>
<dbReference type="EMBL" id="JAVAMP010000009">
    <property type="protein sequence ID" value="MDP5275757.1"/>
    <property type="molecule type" value="Genomic_DNA"/>
</dbReference>
<dbReference type="Gene3D" id="3.20.20.80">
    <property type="entry name" value="Glycosidases"/>
    <property type="match status" value="1"/>
</dbReference>
<comment type="similarity">
    <text evidence="2 10">Belongs to the glycosyl hydrolase 1 family.</text>
</comment>
<keyword evidence="12" id="KW-1185">Reference proteome</keyword>
<keyword evidence="6" id="KW-0119">Carbohydrate metabolism</keyword>
<dbReference type="PANTHER" id="PTHR10353">
    <property type="entry name" value="GLYCOSYL HYDROLASE"/>
    <property type="match status" value="1"/>
</dbReference>
<comment type="catalytic activity">
    <reaction evidence="1 10">
        <text>Hydrolysis of terminal, non-reducing beta-D-glucosyl residues with release of beta-D-glucose.</text>
        <dbReference type="EC" id="3.2.1.21"/>
    </reaction>
</comment>
<dbReference type="InterPro" id="IPR018120">
    <property type="entry name" value="Glyco_hydro_1_AS"/>
</dbReference>
<keyword evidence="4 10" id="KW-0378">Hydrolase</keyword>
<keyword evidence="8" id="KW-0624">Polysaccharide degradation</keyword>
<dbReference type="InterPro" id="IPR017853">
    <property type="entry name" value="GH"/>
</dbReference>
<organism evidence="11 12">
    <name type="scientific">Chengkuizengella axinellae</name>
    <dbReference type="NCBI Taxonomy" id="3064388"/>
    <lineage>
        <taxon>Bacteria</taxon>
        <taxon>Bacillati</taxon>
        <taxon>Bacillota</taxon>
        <taxon>Bacilli</taxon>
        <taxon>Bacillales</taxon>
        <taxon>Paenibacillaceae</taxon>
        <taxon>Chengkuizengella</taxon>
    </lineage>
</organism>
<dbReference type="SUPFAM" id="SSF51445">
    <property type="entry name" value="(Trans)glycosidases"/>
    <property type="match status" value="1"/>
</dbReference>
<dbReference type="RefSeq" id="WP_305993066.1">
    <property type="nucleotide sequence ID" value="NZ_JAVAMP010000009.1"/>
</dbReference>
<evidence type="ECO:0000256" key="3">
    <source>
        <dbReference type="ARBA" id="ARBA00012744"/>
    </source>
</evidence>
<comment type="caution">
    <text evidence="11">The sequence shown here is derived from an EMBL/GenBank/DDBJ whole genome shotgun (WGS) entry which is preliminary data.</text>
</comment>
<dbReference type="InterPro" id="IPR033132">
    <property type="entry name" value="GH_1_N_CS"/>
</dbReference>
<keyword evidence="7 10" id="KW-0326">Glycosidase</keyword>
<dbReference type="Pfam" id="PF00232">
    <property type="entry name" value="Glyco_hydro_1"/>
    <property type="match status" value="1"/>
</dbReference>
<evidence type="ECO:0000256" key="8">
    <source>
        <dbReference type="ARBA" id="ARBA00023326"/>
    </source>
</evidence>
<evidence type="ECO:0000256" key="4">
    <source>
        <dbReference type="ARBA" id="ARBA00022801"/>
    </source>
</evidence>
<dbReference type="PROSITE" id="PS00572">
    <property type="entry name" value="GLYCOSYL_HYDROL_F1_1"/>
    <property type="match status" value="1"/>
</dbReference>
<dbReference type="GO" id="GO:0008422">
    <property type="term" value="F:beta-glucosidase activity"/>
    <property type="evidence" value="ECO:0007669"/>
    <property type="project" value="UniProtKB-EC"/>
</dbReference>
<evidence type="ECO:0000256" key="5">
    <source>
        <dbReference type="ARBA" id="ARBA00023001"/>
    </source>
</evidence>
<dbReference type="InterPro" id="IPR017736">
    <property type="entry name" value="Glyco_hydro_1_beta-glucosidase"/>
</dbReference>
<gene>
    <name evidence="11" type="ORF">Q5Y73_16730</name>
</gene>
<keyword evidence="5" id="KW-0136">Cellulose degradation</keyword>
<reference evidence="11 12" key="1">
    <citation type="submission" date="2023-08" db="EMBL/GenBank/DDBJ databases">
        <authorList>
            <person name="Park J.-S."/>
        </authorList>
    </citation>
    <scope>NUCLEOTIDE SEQUENCE [LARGE SCALE GENOMIC DNA]</scope>
    <source>
        <strain evidence="11 12">2205SS18-9</strain>
    </source>
</reference>
<evidence type="ECO:0000313" key="12">
    <source>
        <dbReference type="Proteomes" id="UP001231941"/>
    </source>
</evidence>
<evidence type="ECO:0000256" key="9">
    <source>
        <dbReference type="PROSITE-ProRule" id="PRU10055"/>
    </source>
</evidence>
<dbReference type="PANTHER" id="PTHR10353:SF36">
    <property type="entry name" value="LP05116P"/>
    <property type="match status" value="1"/>
</dbReference>
<evidence type="ECO:0000256" key="10">
    <source>
        <dbReference type="RuleBase" id="RU361175"/>
    </source>
</evidence>
<accession>A0ABT9J2D8</accession>
<evidence type="ECO:0000313" key="11">
    <source>
        <dbReference type="EMBL" id="MDP5275757.1"/>
    </source>
</evidence>
<protein>
    <recommendedName>
        <fullName evidence="3 10">Beta-glucosidase</fullName>
        <ecNumber evidence="3 10">3.2.1.21</ecNumber>
    </recommendedName>
</protein>
<dbReference type="PROSITE" id="PS00653">
    <property type="entry name" value="GLYCOSYL_HYDROL_F1_2"/>
    <property type="match status" value="1"/>
</dbReference>
<dbReference type="NCBIfam" id="TIGR03356">
    <property type="entry name" value="BGL"/>
    <property type="match status" value="1"/>
</dbReference>
<evidence type="ECO:0000256" key="2">
    <source>
        <dbReference type="ARBA" id="ARBA00010838"/>
    </source>
</evidence>
<proteinExistence type="inferred from homology"/>
<feature type="active site" description="Nucleophile" evidence="9">
    <location>
        <position position="356"/>
    </location>
</feature>
<name>A0ABT9J2D8_9BACL</name>
<sequence>MTTKFPKDFIWGTATSSYQIEGAVNEGGRGETIWDHFCKTTSKIANADNGDTACNHYHRYKEDIQLMKNLNIKSYRFSICWSRILPEGTGKVNPIGLQFYRSIIETLIENDIEPIITLYHWELPQVLQEKGGWENPKIINDFMNYANVIFNEFGDVVKKWITLNEPMVFTYLGYLKGIHAPGIADEISGAKAVHHALLAHGETVKLFRKLYPSEGQIGITLNLAPMYPSEDTIKAQEAAHISDGFTNRMFLDPILKGTYPEDILVIIKQQIQEPSVTNNFTIEKDLKTISQPIDFIGINYYSAGFVKEGKQKYEVEPVEMDAPKTDMGWPVTPEGIYDLLIRIKNDYGNIPLYITENGAAYKDNINEKGEIEDMERIEYLKSHLLMCQKAIADGVNLKGYYLWSFLDNFEWIDGYTKRFGIVYVDFKSQKRLPKKSAYFYKNVIDQNGLSLL</sequence>
<evidence type="ECO:0000256" key="1">
    <source>
        <dbReference type="ARBA" id="ARBA00000448"/>
    </source>
</evidence>
<evidence type="ECO:0000256" key="7">
    <source>
        <dbReference type="ARBA" id="ARBA00023295"/>
    </source>
</evidence>
<dbReference type="EC" id="3.2.1.21" evidence="3 10"/>
<dbReference type="InterPro" id="IPR001360">
    <property type="entry name" value="Glyco_hydro_1"/>
</dbReference>
<dbReference type="Proteomes" id="UP001231941">
    <property type="component" value="Unassembled WGS sequence"/>
</dbReference>